<dbReference type="AlphaFoldDB" id="A0A6G1GRI8"/>
<gene>
    <name evidence="1" type="ORF">K402DRAFT_396559</name>
</gene>
<evidence type="ECO:0000313" key="2">
    <source>
        <dbReference type="Proteomes" id="UP000800041"/>
    </source>
</evidence>
<organism evidence="1 2">
    <name type="scientific">Aulographum hederae CBS 113979</name>
    <dbReference type="NCBI Taxonomy" id="1176131"/>
    <lineage>
        <taxon>Eukaryota</taxon>
        <taxon>Fungi</taxon>
        <taxon>Dikarya</taxon>
        <taxon>Ascomycota</taxon>
        <taxon>Pezizomycotina</taxon>
        <taxon>Dothideomycetes</taxon>
        <taxon>Pleosporomycetidae</taxon>
        <taxon>Aulographales</taxon>
        <taxon>Aulographaceae</taxon>
    </lineage>
</organism>
<accession>A0A6G1GRI8</accession>
<evidence type="ECO:0000313" key="1">
    <source>
        <dbReference type="EMBL" id="KAF1983551.1"/>
    </source>
</evidence>
<dbReference type="EMBL" id="ML977174">
    <property type="protein sequence ID" value="KAF1983551.1"/>
    <property type="molecule type" value="Genomic_DNA"/>
</dbReference>
<sequence>MGIYSTQPSKRVCREEAVKQWRFERVSTDPVWPGNEASHKGVESAHGVHARLHLHHVPVLQRPTAPCCCCQFRRLADMWRWAVVRQSGRFRMPSQPSSESEGETLLLFCWTPGAEEKSDEKENGRMYRLDAT</sequence>
<keyword evidence="2" id="KW-1185">Reference proteome</keyword>
<reference evidence="1" key="1">
    <citation type="journal article" date="2020" name="Stud. Mycol.">
        <title>101 Dothideomycetes genomes: a test case for predicting lifestyles and emergence of pathogens.</title>
        <authorList>
            <person name="Haridas S."/>
            <person name="Albert R."/>
            <person name="Binder M."/>
            <person name="Bloem J."/>
            <person name="Labutti K."/>
            <person name="Salamov A."/>
            <person name="Andreopoulos B."/>
            <person name="Baker S."/>
            <person name="Barry K."/>
            <person name="Bills G."/>
            <person name="Bluhm B."/>
            <person name="Cannon C."/>
            <person name="Castanera R."/>
            <person name="Culley D."/>
            <person name="Daum C."/>
            <person name="Ezra D."/>
            <person name="Gonzalez J."/>
            <person name="Henrissat B."/>
            <person name="Kuo A."/>
            <person name="Liang C."/>
            <person name="Lipzen A."/>
            <person name="Lutzoni F."/>
            <person name="Magnuson J."/>
            <person name="Mondo S."/>
            <person name="Nolan M."/>
            <person name="Ohm R."/>
            <person name="Pangilinan J."/>
            <person name="Park H.-J."/>
            <person name="Ramirez L."/>
            <person name="Alfaro M."/>
            <person name="Sun H."/>
            <person name="Tritt A."/>
            <person name="Yoshinaga Y."/>
            <person name="Zwiers L.-H."/>
            <person name="Turgeon B."/>
            <person name="Goodwin S."/>
            <person name="Spatafora J."/>
            <person name="Crous P."/>
            <person name="Grigoriev I."/>
        </authorList>
    </citation>
    <scope>NUCLEOTIDE SEQUENCE</scope>
    <source>
        <strain evidence="1">CBS 113979</strain>
    </source>
</reference>
<name>A0A6G1GRI8_9PEZI</name>
<dbReference type="Proteomes" id="UP000800041">
    <property type="component" value="Unassembled WGS sequence"/>
</dbReference>
<protein>
    <submittedName>
        <fullName evidence="1">Uncharacterized protein</fullName>
    </submittedName>
</protein>
<proteinExistence type="predicted"/>